<evidence type="ECO:0000313" key="3">
    <source>
        <dbReference type="EMBL" id="RJP18265.1"/>
    </source>
</evidence>
<dbReference type="SMART" id="SM00834">
    <property type="entry name" value="CxxC_CXXC_SSSS"/>
    <property type="match status" value="1"/>
</dbReference>
<feature type="region of interest" description="Disordered" evidence="1">
    <location>
        <begin position="54"/>
        <end position="73"/>
    </location>
</feature>
<evidence type="ECO:0000313" key="4">
    <source>
        <dbReference type="Proteomes" id="UP000265882"/>
    </source>
</evidence>
<organism evidence="3 4">
    <name type="scientific">Abyssobacteria bacterium (strain SURF_5)</name>
    <dbReference type="NCBI Taxonomy" id="2093360"/>
    <lineage>
        <taxon>Bacteria</taxon>
        <taxon>Pseudomonadati</taxon>
        <taxon>Candidatus Hydrogenedentota</taxon>
        <taxon>Candidatus Abyssobacteria</taxon>
    </lineage>
</organism>
<dbReference type="AlphaFoldDB" id="A0A3A4NI24"/>
<feature type="domain" description="Putative regulatory protein FmdB zinc ribbon" evidence="2">
    <location>
        <begin position="1"/>
        <end position="42"/>
    </location>
</feature>
<dbReference type="Pfam" id="PF09723">
    <property type="entry name" value="Zn_ribbon_8"/>
    <property type="match status" value="1"/>
</dbReference>
<dbReference type="PANTHER" id="PTHR34404:SF1">
    <property type="entry name" value="REGULATORY PROTEIN, FMDB FAMILY"/>
    <property type="match status" value="1"/>
</dbReference>
<sequence length="73" mass="7856">MPIYEFECQKCHHSFEALLQSSSSTFPRCEKCQSKRVKKCVSRFGFSVGGKTVTSTGSSGCGSCTSSSCSSCH</sequence>
<gene>
    <name evidence="3" type="ORF">C4520_14800</name>
</gene>
<dbReference type="NCBIfam" id="TIGR02605">
    <property type="entry name" value="CxxC_CxxC_SSSS"/>
    <property type="match status" value="1"/>
</dbReference>
<dbReference type="InterPro" id="IPR036280">
    <property type="entry name" value="Multihaem_cyt_sf"/>
</dbReference>
<protein>
    <submittedName>
        <fullName evidence="3">Zinc ribbon domain-containing protein</fullName>
    </submittedName>
</protein>
<dbReference type="PANTHER" id="PTHR34404">
    <property type="entry name" value="REGULATORY PROTEIN, FMDB FAMILY"/>
    <property type="match status" value="1"/>
</dbReference>
<reference evidence="3 4" key="1">
    <citation type="journal article" date="2017" name="ISME J.">
        <title>Energy and carbon metabolisms in a deep terrestrial subsurface fluid microbial community.</title>
        <authorList>
            <person name="Momper L."/>
            <person name="Jungbluth S.P."/>
            <person name="Lee M.D."/>
            <person name="Amend J.P."/>
        </authorList>
    </citation>
    <scope>NUCLEOTIDE SEQUENCE [LARGE SCALE GENOMIC DNA]</scope>
    <source>
        <strain evidence="3">SURF_5</strain>
    </source>
</reference>
<dbReference type="EMBL" id="QZKU01000104">
    <property type="protein sequence ID" value="RJP18265.1"/>
    <property type="molecule type" value="Genomic_DNA"/>
</dbReference>
<dbReference type="SUPFAM" id="SSF48695">
    <property type="entry name" value="Multiheme cytochromes"/>
    <property type="match status" value="1"/>
</dbReference>
<evidence type="ECO:0000259" key="2">
    <source>
        <dbReference type="SMART" id="SM00834"/>
    </source>
</evidence>
<name>A0A3A4NI24_ABYX5</name>
<proteinExistence type="predicted"/>
<accession>A0A3A4NI24</accession>
<evidence type="ECO:0000256" key="1">
    <source>
        <dbReference type="SAM" id="MobiDB-lite"/>
    </source>
</evidence>
<dbReference type="Proteomes" id="UP000265882">
    <property type="component" value="Unassembled WGS sequence"/>
</dbReference>
<dbReference type="InterPro" id="IPR013429">
    <property type="entry name" value="Regulatory_FmdB_Zinc_ribbon"/>
</dbReference>
<comment type="caution">
    <text evidence="3">The sequence shown here is derived from an EMBL/GenBank/DDBJ whole genome shotgun (WGS) entry which is preliminary data.</text>
</comment>